<gene>
    <name evidence="1" type="ORF">CB4_02174</name>
</gene>
<reference evidence="1 2" key="1">
    <citation type="submission" date="2015-12" db="EMBL/GenBank/DDBJ databases">
        <title>Genome sequence of Aneurinibacillus soli.</title>
        <authorList>
            <person name="Lee J.S."/>
            <person name="Lee K.C."/>
            <person name="Kim K.K."/>
            <person name="Lee B.W."/>
        </authorList>
    </citation>
    <scope>NUCLEOTIDE SEQUENCE [LARGE SCALE GENOMIC DNA]</scope>
    <source>
        <strain evidence="1 2">CB4</strain>
    </source>
</reference>
<evidence type="ECO:0000313" key="1">
    <source>
        <dbReference type="EMBL" id="BAU28000.1"/>
    </source>
</evidence>
<organism evidence="1 2">
    <name type="scientific">Aneurinibacillus soli</name>
    <dbReference type="NCBI Taxonomy" id="1500254"/>
    <lineage>
        <taxon>Bacteria</taxon>
        <taxon>Bacillati</taxon>
        <taxon>Bacillota</taxon>
        <taxon>Bacilli</taxon>
        <taxon>Bacillales</taxon>
        <taxon>Paenibacillaceae</taxon>
        <taxon>Aneurinibacillus group</taxon>
        <taxon>Aneurinibacillus</taxon>
    </lineage>
</organism>
<dbReference type="Proteomes" id="UP000217696">
    <property type="component" value="Chromosome"/>
</dbReference>
<keyword evidence="2" id="KW-1185">Reference proteome</keyword>
<dbReference type="KEGG" id="asoc:CB4_02174"/>
<proteinExistence type="predicted"/>
<name>A0A0U5B160_9BACL</name>
<accession>A0A0U5B160</accession>
<sequence>MEENELTTELVEERVEESVDAREEMSKQVAPYPYAVQPVAHNYYGHYGYYDERGGFWPILPFLFLIPFLFNNKQSQSQYVLYQQPYQQPYPQPYQQPYPALYPYPGSGYQGR</sequence>
<dbReference type="EMBL" id="AP017312">
    <property type="protein sequence ID" value="BAU28000.1"/>
    <property type="molecule type" value="Genomic_DNA"/>
</dbReference>
<dbReference type="RefSeq" id="WP_096465781.1">
    <property type="nucleotide sequence ID" value="NZ_AP017312.1"/>
</dbReference>
<dbReference type="AlphaFoldDB" id="A0A0U5B160"/>
<evidence type="ECO:0000313" key="2">
    <source>
        <dbReference type="Proteomes" id="UP000217696"/>
    </source>
</evidence>
<protein>
    <submittedName>
        <fullName evidence="1">Uncharacterized protein</fullName>
    </submittedName>
</protein>